<name>A0ABN3GAB4_9ACTN</name>
<gene>
    <name evidence="1" type="ORF">GCM10010170_035120</name>
</gene>
<evidence type="ECO:0000313" key="2">
    <source>
        <dbReference type="Proteomes" id="UP001501444"/>
    </source>
</evidence>
<reference evidence="1 2" key="1">
    <citation type="journal article" date="2019" name="Int. J. Syst. Evol. Microbiol.">
        <title>The Global Catalogue of Microorganisms (GCM) 10K type strain sequencing project: providing services to taxonomists for standard genome sequencing and annotation.</title>
        <authorList>
            <consortium name="The Broad Institute Genomics Platform"/>
            <consortium name="The Broad Institute Genome Sequencing Center for Infectious Disease"/>
            <person name="Wu L."/>
            <person name="Ma J."/>
        </authorList>
    </citation>
    <scope>NUCLEOTIDE SEQUENCE [LARGE SCALE GENOMIC DNA]</scope>
    <source>
        <strain evidence="1 2">JCM 3272</strain>
    </source>
</reference>
<keyword evidence="2" id="KW-1185">Reference proteome</keyword>
<sequence>MSHDPMDVHVDKAAFWAAYKSLQADGVSLAQVRGEMANRIAVAVLRERTSGGVERLQALAADPAERQAVVDGLLDEIFTSATRSAIHSAVVAAANALTGEG</sequence>
<proteinExistence type="predicted"/>
<comment type="caution">
    <text evidence="1">The sequence shown here is derived from an EMBL/GenBank/DDBJ whole genome shotgun (WGS) entry which is preliminary data.</text>
</comment>
<accession>A0ABN3GAB4</accession>
<dbReference type="RefSeq" id="WP_344613462.1">
    <property type="nucleotide sequence ID" value="NZ_BAAARV010000025.1"/>
</dbReference>
<evidence type="ECO:0000313" key="1">
    <source>
        <dbReference type="EMBL" id="GAA2347466.1"/>
    </source>
</evidence>
<dbReference type="Proteomes" id="UP001501444">
    <property type="component" value="Unassembled WGS sequence"/>
</dbReference>
<dbReference type="EMBL" id="BAAARV010000025">
    <property type="protein sequence ID" value="GAA2347466.1"/>
    <property type="molecule type" value="Genomic_DNA"/>
</dbReference>
<organism evidence="1 2">
    <name type="scientific">Dactylosporangium salmoneum</name>
    <dbReference type="NCBI Taxonomy" id="53361"/>
    <lineage>
        <taxon>Bacteria</taxon>
        <taxon>Bacillati</taxon>
        <taxon>Actinomycetota</taxon>
        <taxon>Actinomycetes</taxon>
        <taxon>Micromonosporales</taxon>
        <taxon>Micromonosporaceae</taxon>
        <taxon>Dactylosporangium</taxon>
    </lineage>
</organism>
<protein>
    <submittedName>
        <fullName evidence="1">Uncharacterized protein</fullName>
    </submittedName>
</protein>